<gene>
    <name evidence="2" type="ORF">KL859_13455</name>
</gene>
<comment type="caution">
    <text evidence="2">The sequence shown here is derived from an EMBL/GenBank/DDBJ whole genome shotgun (WGS) entry which is preliminary data.</text>
</comment>
<dbReference type="InterPro" id="IPR007344">
    <property type="entry name" value="GrpB/CoaE"/>
</dbReference>
<keyword evidence="1" id="KW-0173">Coenzyme A biosynthesis</keyword>
<reference evidence="2 3" key="1">
    <citation type="submission" date="2021-05" db="EMBL/GenBank/DDBJ databases">
        <title>Draft Genome Sequences of Clinical Respiratory Isolates of Mycobacterium goodii Recovered in Ireland.</title>
        <authorList>
            <person name="Flanagan P.R."/>
            <person name="Mok S."/>
            <person name="Roycroft E."/>
            <person name="Rogers T.R."/>
            <person name="Fitzgibbon M."/>
        </authorList>
    </citation>
    <scope>NUCLEOTIDE SEQUENCE [LARGE SCALE GENOMIC DNA]</scope>
    <source>
        <strain evidence="2 3">14IE55</strain>
    </source>
</reference>
<dbReference type="EMBL" id="JAHBOM010000009">
    <property type="protein sequence ID" value="MBU8823874.1"/>
    <property type="molecule type" value="Genomic_DNA"/>
</dbReference>
<dbReference type="Pfam" id="PF04229">
    <property type="entry name" value="GrpB"/>
    <property type="match status" value="1"/>
</dbReference>
<keyword evidence="3" id="KW-1185">Reference proteome</keyword>
<dbReference type="PANTHER" id="PTHR34822">
    <property type="entry name" value="GRPB DOMAIN PROTEIN (AFU_ORTHOLOGUE AFUA_1G01530)"/>
    <property type="match status" value="1"/>
</dbReference>
<dbReference type="Gene3D" id="3.30.460.10">
    <property type="entry name" value="Beta Polymerase, domain 2"/>
    <property type="match status" value="1"/>
</dbReference>
<dbReference type="RefSeq" id="WP_083631759.1">
    <property type="nucleotide sequence ID" value="NZ_JAHBOL010000007.1"/>
</dbReference>
<name>A0ABS6HMJ1_MYCGD</name>
<dbReference type="SUPFAM" id="SSF81301">
    <property type="entry name" value="Nucleotidyltransferase"/>
    <property type="match status" value="1"/>
</dbReference>
<dbReference type="PANTHER" id="PTHR34822:SF1">
    <property type="entry name" value="GRPB FAMILY PROTEIN"/>
    <property type="match status" value="1"/>
</dbReference>
<dbReference type="Proteomes" id="UP000696413">
    <property type="component" value="Unassembled WGS sequence"/>
</dbReference>
<proteinExistence type="predicted"/>
<evidence type="ECO:0000313" key="2">
    <source>
        <dbReference type="EMBL" id="MBU8823874.1"/>
    </source>
</evidence>
<organism evidence="2 3">
    <name type="scientific">Mycolicibacterium goodii</name>
    <name type="common">Mycobacterium goodii</name>
    <dbReference type="NCBI Taxonomy" id="134601"/>
    <lineage>
        <taxon>Bacteria</taxon>
        <taxon>Bacillati</taxon>
        <taxon>Actinomycetota</taxon>
        <taxon>Actinomycetes</taxon>
        <taxon>Mycobacteriales</taxon>
        <taxon>Mycobacteriaceae</taxon>
        <taxon>Mycolicibacterium</taxon>
    </lineage>
</organism>
<dbReference type="InterPro" id="IPR043519">
    <property type="entry name" value="NT_sf"/>
</dbReference>
<evidence type="ECO:0000256" key="1">
    <source>
        <dbReference type="ARBA" id="ARBA00022993"/>
    </source>
</evidence>
<protein>
    <submittedName>
        <fullName evidence="2">GrpB family protein</fullName>
    </submittedName>
</protein>
<sequence>MPVQVVEYDPAWPEKFREQREVLGPLIGRWLHDPVEHVGSTAVPGLAAKPIIDIAAPVVSLREARAALSVLERDGWWFWPDDPNRWWRLWLLRPRPQVRTHHLYLIEHDDPHLLELRAFRDRLRADSALRSQYAELKVTLAQKYRGDRDVYTAAKREFVRGVLAGCGLQIQPRTTSQ</sequence>
<accession>A0ABS6HMJ1</accession>
<evidence type="ECO:0000313" key="3">
    <source>
        <dbReference type="Proteomes" id="UP000696413"/>
    </source>
</evidence>